<dbReference type="eggNOG" id="ENOG502S1HU">
    <property type="taxonomic scope" value="Eukaryota"/>
</dbReference>
<feature type="compositionally biased region" description="Basic and acidic residues" evidence="1">
    <location>
        <begin position="228"/>
        <end position="242"/>
    </location>
</feature>
<protein>
    <submittedName>
        <fullName evidence="2">ADL240Cp</fullName>
    </submittedName>
</protein>
<keyword evidence="3" id="KW-1185">Reference proteome</keyword>
<reference evidence="2 3" key="1">
    <citation type="journal article" date="2004" name="Science">
        <title>The Ashbya gossypii genome as a tool for mapping the ancient Saccharomyces cerevisiae genome.</title>
        <authorList>
            <person name="Dietrich F.S."/>
            <person name="Voegeli S."/>
            <person name="Brachat S."/>
            <person name="Lerch A."/>
            <person name="Gates K."/>
            <person name="Steiner S."/>
            <person name="Mohr C."/>
            <person name="Pohlmann R."/>
            <person name="Luedi P."/>
            <person name="Choi S."/>
            <person name="Wing R.A."/>
            <person name="Flavier A."/>
            <person name="Gaffney T.D."/>
            <person name="Philippsen P."/>
        </authorList>
    </citation>
    <scope>NUCLEOTIDE SEQUENCE [LARGE SCALE GENOMIC DNA]</scope>
    <source>
        <strain evidence="3">ATCC 10895 / CBS 109.51 / FGSC 9923 / NRRL Y-1056</strain>
    </source>
</reference>
<dbReference type="STRING" id="284811.Q75B17"/>
<sequence length="242" mass="27780">MIFFTSKSVSREEVFANCSDVSDGEASPVLPSIELEFFDAGPQEVHAADDNQAKEDEFDFPLFSFGMASKVPDDPQNEDASNDNDEPRGRDSTTKLMKVTLRSPSPEVINNQRPRTYYFAEYSAQELMRFQSAAIQYDQIITEASKDAACSRSLHRRRIFDLKYHNDKIEAEIQRALKNKKRRPGKKQRLARKQGTIRNAEREAQAKEIKKMIKKKFHKRGGKKNKKKDSVAADVKPKFRTE</sequence>
<dbReference type="EMBL" id="AE016817">
    <property type="protein sequence ID" value="AAS51680.1"/>
    <property type="molecule type" value="Genomic_DNA"/>
</dbReference>
<dbReference type="FunCoup" id="Q75B17">
    <property type="interactions" value="26"/>
</dbReference>
<dbReference type="OrthoDB" id="3994490at2759"/>
<dbReference type="OMA" id="PWKCIDL"/>
<dbReference type="AlphaFoldDB" id="Q75B17"/>
<organism evidence="2 3">
    <name type="scientific">Eremothecium gossypii (strain ATCC 10895 / CBS 109.51 / FGSC 9923 / NRRL Y-1056)</name>
    <name type="common">Yeast</name>
    <name type="synonym">Ashbya gossypii</name>
    <dbReference type="NCBI Taxonomy" id="284811"/>
    <lineage>
        <taxon>Eukaryota</taxon>
        <taxon>Fungi</taxon>
        <taxon>Dikarya</taxon>
        <taxon>Ascomycota</taxon>
        <taxon>Saccharomycotina</taxon>
        <taxon>Saccharomycetes</taxon>
        <taxon>Saccharomycetales</taxon>
        <taxon>Saccharomycetaceae</taxon>
        <taxon>Eremothecium</taxon>
    </lineage>
</organism>
<evidence type="ECO:0000313" key="2">
    <source>
        <dbReference type="EMBL" id="AAS51680.1"/>
    </source>
</evidence>
<dbReference type="InParanoid" id="Q75B17"/>
<dbReference type="KEGG" id="ago:AGOS_ADL240C"/>
<feature type="compositionally biased region" description="Acidic residues" evidence="1">
    <location>
        <begin position="75"/>
        <end position="84"/>
    </location>
</feature>
<dbReference type="Proteomes" id="UP000000591">
    <property type="component" value="Chromosome IV"/>
</dbReference>
<dbReference type="GeneID" id="4619991"/>
<evidence type="ECO:0000256" key="1">
    <source>
        <dbReference type="SAM" id="MobiDB-lite"/>
    </source>
</evidence>
<feature type="region of interest" description="Disordered" evidence="1">
    <location>
        <begin position="71"/>
        <end position="96"/>
    </location>
</feature>
<dbReference type="RefSeq" id="NP_983856.1">
    <property type="nucleotide sequence ID" value="NM_209209.1"/>
</dbReference>
<feature type="compositionally biased region" description="Basic and acidic residues" evidence="1">
    <location>
        <begin position="199"/>
        <end position="211"/>
    </location>
</feature>
<evidence type="ECO:0000313" key="3">
    <source>
        <dbReference type="Proteomes" id="UP000000591"/>
    </source>
</evidence>
<dbReference type="InterPro" id="IPR018555">
    <property type="entry name" value="C630.06c-like"/>
</dbReference>
<feature type="compositionally biased region" description="Basic residues" evidence="1">
    <location>
        <begin position="212"/>
        <end position="227"/>
    </location>
</feature>
<proteinExistence type="predicted"/>
<dbReference type="HOGENOM" id="CLU_077719_1_0_1"/>
<name>Q75B17_EREGS</name>
<gene>
    <name evidence="2" type="ORF">AGOS_ADL240C</name>
</gene>
<accession>Q75B17</accession>
<reference evidence="3" key="2">
    <citation type="journal article" date="2013" name="G3 (Bethesda)">
        <title>Genomes of Ashbya fungi isolated from insects reveal four mating-type loci, numerous translocations, lack of transposons, and distinct gene duplications.</title>
        <authorList>
            <person name="Dietrich F.S."/>
            <person name="Voegeli S."/>
            <person name="Kuo S."/>
            <person name="Philippsen P."/>
        </authorList>
    </citation>
    <scope>GENOME REANNOTATION</scope>
    <source>
        <strain evidence="3">ATCC 10895 / CBS 109.51 / FGSC 9923 / NRRL Y-1056</strain>
    </source>
</reference>
<feature type="compositionally biased region" description="Basic residues" evidence="1">
    <location>
        <begin position="179"/>
        <end position="192"/>
    </location>
</feature>
<feature type="region of interest" description="Disordered" evidence="1">
    <location>
        <begin position="179"/>
        <end position="242"/>
    </location>
</feature>
<dbReference type="Pfam" id="PF09428">
    <property type="entry name" value="DUF2011"/>
    <property type="match status" value="1"/>
</dbReference>